<feature type="binding site" evidence="6">
    <location>
        <position position="396"/>
    </location>
    <ligand>
        <name>Zn(2+)</name>
        <dbReference type="ChEBI" id="CHEBI:29105"/>
    </ligand>
</feature>
<evidence type="ECO:0000256" key="3">
    <source>
        <dbReference type="ARBA" id="ARBA00022723"/>
    </source>
</evidence>
<evidence type="ECO:0000256" key="1">
    <source>
        <dbReference type="ARBA" id="ARBA00022448"/>
    </source>
</evidence>
<sequence>MATNITLDRSDTAHAAIARLVAEAAAAVPPVWPLESAIAVNPLAGFEDLPFARAVEQGAALFGARPTLAADQWRALLAREMVDEAALRDAAIAALGGLDQAFALVGVDVSRFDLLMARLRGLGSRVPDAALSDAVARRFAAFARPAERPHIIAPTERIGIEMLGYARAFIAKWCGAFFDQSVAALPMPHRAMGLYPAVLRLVAKDPDFIRFGGSESQAIIDSALADPLAAIEQSLIALGLEGDNRLALLRTLIARLPGWAGHIRWRTEQADPDVARGAPAGMADYLALWLLVERACALREWPEEGRAPVADPVPGIIAGLAAHFALTPDQVTGLPLPGARQIHDIAAMDDAALGLIWLEAAEQGYRARLVPAIERAAATLPTGDTRPAAQLVFCIDVRSEPFRRAVEAEGDYETYGYAGFFGLPIAARPPCGHRRKLLPVLLQPAYDLNLAPAGAAGEAAHGAERRAGATRELISSLKSGAATSFSTAEAMGPFAALIAVARTLAPGLARRLGRKDAGALAPVLATDPMGTGLPLEARIGAARGFFAYTGMPRRTARLVLLAGHGGEAVNNPYKAALDCGACGGHAGGVNARAMAAVLNDADVRAALASDGEAIPDDTLFIAGEHNTTTDEVALFDLDALPETHRAEAAAFAAALKRAGAANRAVRAPALGTQGDALFAAAAHWGEVRPEWGLARNAAFIIGPRALTREIDLGGRAFLHSYDWRSDDDESALALIMTAPMVVAQWINCQYLFSTLDNERWGAGDKTVHNVMGGIGVVQGNGGDLRVGLPRQSLFGDDGVPYHVPQRLLTVVHAPVDRVERIIAAHPILQKLFGKGWVNLVVVDPHTGKAVRRRPDGELAEAGTAIPA</sequence>
<dbReference type="GO" id="GO:0005886">
    <property type="term" value="C:plasma membrane"/>
    <property type="evidence" value="ECO:0007669"/>
    <property type="project" value="UniProtKB-SubCell"/>
</dbReference>
<dbReference type="InterPro" id="IPR018752">
    <property type="entry name" value="DabA"/>
</dbReference>
<dbReference type="HAMAP" id="MF_01871">
    <property type="entry name" value="DabA"/>
    <property type="match status" value="1"/>
</dbReference>
<evidence type="ECO:0000256" key="4">
    <source>
        <dbReference type="ARBA" id="ARBA00022833"/>
    </source>
</evidence>
<evidence type="ECO:0000256" key="5">
    <source>
        <dbReference type="ARBA" id="ARBA00023136"/>
    </source>
</evidence>
<proteinExistence type="inferred from homology"/>
<gene>
    <name evidence="6" type="primary">dabA</name>
    <name evidence="7" type="ORF">GVO57_03920</name>
</gene>
<keyword evidence="4 6" id="KW-0862">Zinc</keyword>
<dbReference type="Proteomes" id="UP000464468">
    <property type="component" value="Chromosome"/>
</dbReference>
<dbReference type="KEGG" id="schy:GVO57_03920"/>
<comment type="subunit">
    <text evidence="6">Forms a complex with DabB.</text>
</comment>
<keyword evidence="1 6" id="KW-0813">Transport</keyword>
<comment type="function">
    <text evidence="6">Part of an energy-coupled inorganic carbon pump.</text>
</comment>
<dbReference type="Pfam" id="PF10070">
    <property type="entry name" value="DabA"/>
    <property type="match status" value="1"/>
</dbReference>
<feature type="binding site" evidence="6">
    <location>
        <position position="579"/>
    </location>
    <ligand>
        <name>Zn(2+)</name>
        <dbReference type="ChEBI" id="CHEBI:29105"/>
    </ligand>
</feature>
<dbReference type="RefSeq" id="WP_160592034.1">
    <property type="nucleotide sequence ID" value="NZ_CP047895.1"/>
</dbReference>
<dbReference type="PANTHER" id="PTHR38344:SF1">
    <property type="entry name" value="INORGANIC CARBON TRANSPORTER SUBUNIT DABA-RELATED"/>
    <property type="match status" value="1"/>
</dbReference>
<keyword evidence="5 6" id="KW-0472">Membrane</keyword>
<comment type="cofactor">
    <cofactor evidence="6">
        <name>Zn(2+)</name>
        <dbReference type="ChEBI" id="CHEBI:29105"/>
    </cofactor>
</comment>
<protein>
    <recommendedName>
        <fullName evidence="6">Probable inorganic carbon transporter subunit DabA</fullName>
    </recommendedName>
</protein>
<dbReference type="AlphaFoldDB" id="A0A7Z2NVQ9"/>
<dbReference type="PANTHER" id="PTHR38344">
    <property type="entry name" value="UPF0753 PROTEIN AQ_863"/>
    <property type="match status" value="1"/>
</dbReference>
<comment type="similarity">
    <text evidence="6">Belongs to the inorganic carbon transporter (TC 9.A.2) DabA family.</text>
</comment>
<organism evidence="7 8">
    <name type="scientific">Sphingomonas changnyeongensis</name>
    <dbReference type="NCBI Taxonomy" id="2698679"/>
    <lineage>
        <taxon>Bacteria</taxon>
        <taxon>Pseudomonadati</taxon>
        <taxon>Pseudomonadota</taxon>
        <taxon>Alphaproteobacteria</taxon>
        <taxon>Sphingomonadales</taxon>
        <taxon>Sphingomonadaceae</taxon>
        <taxon>Sphingomonas</taxon>
    </lineage>
</organism>
<dbReference type="GO" id="GO:0008270">
    <property type="term" value="F:zinc ion binding"/>
    <property type="evidence" value="ECO:0007669"/>
    <property type="project" value="UniProtKB-UniRule"/>
</dbReference>
<evidence type="ECO:0000313" key="8">
    <source>
        <dbReference type="Proteomes" id="UP000464468"/>
    </source>
</evidence>
<reference evidence="7 8" key="1">
    <citation type="submission" date="2020-01" db="EMBL/GenBank/DDBJ databases">
        <title>Sphingomonas sp. C33 whole genome sequece.</title>
        <authorList>
            <person name="Park C."/>
        </authorList>
    </citation>
    <scope>NUCLEOTIDE SEQUENCE [LARGE SCALE GENOMIC DNA]</scope>
    <source>
        <strain evidence="7 8">C33</strain>
    </source>
</reference>
<dbReference type="EMBL" id="CP047895">
    <property type="protein sequence ID" value="QHL90139.1"/>
    <property type="molecule type" value="Genomic_DNA"/>
</dbReference>
<feature type="binding site" evidence="6">
    <location>
        <position position="394"/>
    </location>
    <ligand>
        <name>Zn(2+)</name>
        <dbReference type="ChEBI" id="CHEBI:29105"/>
    </ligand>
</feature>
<keyword evidence="3 6" id="KW-0479">Metal-binding</keyword>
<comment type="subcellular location">
    <subcellularLocation>
        <location evidence="6">Cell membrane</location>
        <topology evidence="6">Peripheral membrane protein</topology>
    </subcellularLocation>
</comment>
<evidence type="ECO:0000256" key="6">
    <source>
        <dbReference type="HAMAP-Rule" id="MF_01871"/>
    </source>
</evidence>
<feature type="binding site" evidence="6">
    <location>
        <position position="564"/>
    </location>
    <ligand>
        <name>Zn(2+)</name>
        <dbReference type="ChEBI" id="CHEBI:29105"/>
    </ligand>
</feature>
<name>A0A7Z2NVQ9_9SPHN</name>
<evidence type="ECO:0000256" key="2">
    <source>
        <dbReference type="ARBA" id="ARBA00022475"/>
    </source>
</evidence>
<evidence type="ECO:0000313" key="7">
    <source>
        <dbReference type="EMBL" id="QHL90139.1"/>
    </source>
</evidence>
<keyword evidence="2 6" id="KW-1003">Cell membrane</keyword>
<keyword evidence="8" id="KW-1185">Reference proteome</keyword>
<accession>A0A7Z2NVQ9</accession>